<dbReference type="PANTHER" id="PTHR43095:SF3">
    <property type="entry name" value="L-XYLULOSE_3-KETO-L-GULONATE KINASE"/>
    <property type="match status" value="1"/>
</dbReference>
<dbReference type="AlphaFoldDB" id="A0A255XWG3"/>
<dbReference type="GO" id="GO:0016773">
    <property type="term" value="F:phosphotransferase activity, alcohol group as acceptor"/>
    <property type="evidence" value="ECO:0007669"/>
    <property type="project" value="InterPro"/>
</dbReference>
<dbReference type="PROSITE" id="PS00445">
    <property type="entry name" value="FGGY_KINASES_2"/>
    <property type="match status" value="1"/>
</dbReference>
<evidence type="ECO:0000256" key="3">
    <source>
        <dbReference type="ARBA" id="ARBA00022777"/>
    </source>
</evidence>
<keyword evidence="2 4" id="KW-0808">Transferase</keyword>
<evidence type="ECO:0000256" key="1">
    <source>
        <dbReference type="ARBA" id="ARBA00009156"/>
    </source>
</evidence>
<dbReference type="OrthoDB" id="9805576at2"/>
<keyword evidence="8" id="KW-1185">Reference proteome</keyword>
<dbReference type="PIRSF" id="PIRSF000538">
    <property type="entry name" value="GlpK"/>
    <property type="match status" value="1"/>
</dbReference>
<dbReference type="InterPro" id="IPR018484">
    <property type="entry name" value="FGGY_N"/>
</dbReference>
<dbReference type="RefSeq" id="WP_094407612.1">
    <property type="nucleotide sequence ID" value="NZ_BMJZ01000001.1"/>
</dbReference>
<dbReference type="Gene3D" id="3.30.420.40">
    <property type="match status" value="2"/>
</dbReference>
<dbReference type="InterPro" id="IPR018483">
    <property type="entry name" value="Carb_kinase_FGGY_CS"/>
</dbReference>
<feature type="domain" description="Carbohydrate kinase FGGY C-terminal" evidence="6">
    <location>
        <begin position="262"/>
        <end position="445"/>
    </location>
</feature>
<feature type="domain" description="Carbohydrate kinase FGGY N-terminal" evidence="5">
    <location>
        <begin position="8"/>
        <end position="251"/>
    </location>
</feature>
<evidence type="ECO:0000256" key="4">
    <source>
        <dbReference type="RuleBase" id="RU003733"/>
    </source>
</evidence>
<name>A0A255XWG3_9PROT</name>
<dbReference type="Pfam" id="PF02782">
    <property type="entry name" value="FGGY_C"/>
    <property type="match status" value="1"/>
</dbReference>
<accession>A0A255XWG3</accession>
<reference evidence="7 8" key="1">
    <citation type="submission" date="2017-07" db="EMBL/GenBank/DDBJ databases">
        <title>Elstera cyanobacteriorum sp. nov., a novel bacterium isolated from cyanobacterial aggregates in a eutrophic lake.</title>
        <authorList>
            <person name="Cai H."/>
        </authorList>
    </citation>
    <scope>NUCLEOTIDE SEQUENCE [LARGE SCALE GENOMIC DNA]</scope>
    <source>
        <strain evidence="7 8">TH019</strain>
    </source>
</reference>
<dbReference type="Pfam" id="PF00370">
    <property type="entry name" value="FGGY_N"/>
    <property type="match status" value="1"/>
</dbReference>
<dbReference type="GO" id="GO:0016301">
    <property type="term" value="F:kinase activity"/>
    <property type="evidence" value="ECO:0007669"/>
    <property type="project" value="UniProtKB-KW"/>
</dbReference>
<evidence type="ECO:0000313" key="7">
    <source>
        <dbReference type="EMBL" id="OYQ20745.1"/>
    </source>
</evidence>
<dbReference type="InterPro" id="IPR050406">
    <property type="entry name" value="FGGY_Carb_Kinase"/>
</dbReference>
<evidence type="ECO:0000259" key="6">
    <source>
        <dbReference type="Pfam" id="PF02782"/>
    </source>
</evidence>
<organism evidence="7 8">
    <name type="scientific">Elstera cyanobacteriorum</name>
    <dbReference type="NCBI Taxonomy" id="2022747"/>
    <lineage>
        <taxon>Bacteria</taxon>
        <taxon>Pseudomonadati</taxon>
        <taxon>Pseudomonadota</taxon>
        <taxon>Alphaproteobacteria</taxon>
        <taxon>Rhodospirillales</taxon>
        <taxon>Rhodospirillaceae</taxon>
        <taxon>Elstera</taxon>
    </lineage>
</organism>
<dbReference type="Proteomes" id="UP000216361">
    <property type="component" value="Unassembled WGS sequence"/>
</dbReference>
<protein>
    <submittedName>
        <fullName evidence="7">Carbohydrate kinase</fullName>
    </submittedName>
</protein>
<comment type="caution">
    <text evidence="7">The sequence shown here is derived from an EMBL/GenBank/DDBJ whole genome shotgun (WGS) entry which is preliminary data.</text>
</comment>
<proteinExistence type="inferred from homology"/>
<evidence type="ECO:0000313" key="8">
    <source>
        <dbReference type="Proteomes" id="UP000216361"/>
    </source>
</evidence>
<dbReference type="InterPro" id="IPR018485">
    <property type="entry name" value="FGGY_C"/>
</dbReference>
<dbReference type="SUPFAM" id="SSF53067">
    <property type="entry name" value="Actin-like ATPase domain"/>
    <property type="match status" value="2"/>
</dbReference>
<dbReference type="GO" id="GO:0005975">
    <property type="term" value="P:carbohydrate metabolic process"/>
    <property type="evidence" value="ECO:0007669"/>
    <property type="project" value="InterPro"/>
</dbReference>
<dbReference type="EMBL" id="NOXS01000026">
    <property type="protein sequence ID" value="OYQ20745.1"/>
    <property type="molecule type" value="Genomic_DNA"/>
</dbReference>
<sequence length="510" mass="54178">MADTPQFLLGLDVGNTVIKAVLFDLAGRQIAADAIDGHALKPQPGHVERDLAELWANGRSVIRNVLTAAGIAPSAIAAIGCAGHGNGLYLLDRDRQPLLGIQSLDGRGAALAAELEAAVGDALFPRCLQRPWPAQTPVLLAWVKRHAPDVYARAGTLLFCKDYLNFKLTGRLANEISDASGAGLLDMTDLCYSADLLALYGLSDAGRLLPPLISPADIVGTVTADAAAETGLAVGTPVIGGYFDVIASAMGSGVVRPGEASIITGSWSINQVFSDRLTVDPKIFMVSAFARDRFVTIESSATSAANLEWYVREFVERGDHSLPAFDHCNRLVGDIVPAADDPYFHPFLYGSRQGATFRAGFYGIAGWHREGHLIRAMFEGIVFEHRRHLGVLQSAGLGIGSAVMSGGGSRSPHWPQIMADALNIPITVAACRETGALGAAIGAAVGTGLFSSYEAAVTAMTQPIQHYHPTPALRPHYDRRYQQYLALTEALRPFWAAEAQAAPSHVSPPV</sequence>
<dbReference type="PANTHER" id="PTHR43095">
    <property type="entry name" value="SUGAR KINASE"/>
    <property type="match status" value="1"/>
</dbReference>
<dbReference type="InterPro" id="IPR043129">
    <property type="entry name" value="ATPase_NBD"/>
</dbReference>
<dbReference type="InterPro" id="IPR000577">
    <property type="entry name" value="Carb_kinase_FGGY"/>
</dbReference>
<comment type="similarity">
    <text evidence="1 4">Belongs to the FGGY kinase family.</text>
</comment>
<keyword evidence="3 4" id="KW-0418">Kinase</keyword>
<dbReference type="CDD" id="cd07802">
    <property type="entry name" value="ASKHA_NBD_FGGY_EcLyxK-like"/>
    <property type="match status" value="1"/>
</dbReference>
<gene>
    <name evidence="7" type="ORF">CHR90_03570</name>
</gene>
<evidence type="ECO:0000259" key="5">
    <source>
        <dbReference type="Pfam" id="PF00370"/>
    </source>
</evidence>
<evidence type="ECO:0000256" key="2">
    <source>
        <dbReference type="ARBA" id="ARBA00022679"/>
    </source>
</evidence>